<evidence type="ECO:0000313" key="1">
    <source>
        <dbReference type="EMBL" id="KAG2583726.1"/>
    </source>
</evidence>
<comment type="caution">
    <text evidence="1">The sequence shown here is derived from an EMBL/GenBank/DDBJ whole genome shotgun (WGS) entry which is preliminary data.</text>
</comment>
<reference evidence="1" key="1">
    <citation type="submission" date="2020-05" db="EMBL/GenBank/DDBJ databases">
        <title>WGS assembly of Panicum virgatum.</title>
        <authorList>
            <person name="Lovell J.T."/>
            <person name="Jenkins J."/>
            <person name="Shu S."/>
            <person name="Juenger T.E."/>
            <person name="Schmutz J."/>
        </authorList>
    </citation>
    <scope>NUCLEOTIDE SEQUENCE</scope>
    <source>
        <strain evidence="1">AP13</strain>
    </source>
</reference>
<proteinExistence type="predicted"/>
<dbReference type="Proteomes" id="UP000823388">
    <property type="component" value="Chromosome 6K"/>
</dbReference>
<gene>
    <name evidence="1" type="ORF">PVAP13_6KG386612</name>
</gene>
<evidence type="ECO:0000313" key="2">
    <source>
        <dbReference type="Proteomes" id="UP000823388"/>
    </source>
</evidence>
<dbReference type="AlphaFoldDB" id="A0A8T0REW5"/>
<organism evidence="1 2">
    <name type="scientific">Panicum virgatum</name>
    <name type="common">Blackwell switchgrass</name>
    <dbReference type="NCBI Taxonomy" id="38727"/>
    <lineage>
        <taxon>Eukaryota</taxon>
        <taxon>Viridiplantae</taxon>
        <taxon>Streptophyta</taxon>
        <taxon>Embryophyta</taxon>
        <taxon>Tracheophyta</taxon>
        <taxon>Spermatophyta</taxon>
        <taxon>Magnoliopsida</taxon>
        <taxon>Liliopsida</taxon>
        <taxon>Poales</taxon>
        <taxon>Poaceae</taxon>
        <taxon>PACMAD clade</taxon>
        <taxon>Panicoideae</taxon>
        <taxon>Panicodae</taxon>
        <taxon>Paniceae</taxon>
        <taxon>Panicinae</taxon>
        <taxon>Panicum</taxon>
        <taxon>Panicum sect. Hiantes</taxon>
    </lineage>
</organism>
<accession>A0A8T0REW5</accession>
<name>A0A8T0REW5_PANVG</name>
<sequence length="130" mass="13635">MGRPLPYPCSPLKVMSGHGCGRCRSWWRSGLPDPAASGPDLRGPVSLAGEVRLPLRTGRLGPERSLVAQPRGGRRPLDVPRVCAGGACGGIAHRRGPGRHGGHVVARMAVKARLCAFAAAYAPRWVVASS</sequence>
<protein>
    <submittedName>
        <fullName evidence="1">Uncharacterized protein</fullName>
    </submittedName>
</protein>
<dbReference type="EMBL" id="CM029047">
    <property type="protein sequence ID" value="KAG2583726.1"/>
    <property type="molecule type" value="Genomic_DNA"/>
</dbReference>
<keyword evidence="2" id="KW-1185">Reference proteome</keyword>